<organism evidence="2 3">
    <name type="scientific">Photobacterium angustum</name>
    <dbReference type="NCBI Taxonomy" id="661"/>
    <lineage>
        <taxon>Bacteria</taxon>
        <taxon>Pseudomonadati</taxon>
        <taxon>Pseudomonadota</taxon>
        <taxon>Gammaproteobacteria</taxon>
        <taxon>Vibrionales</taxon>
        <taxon>Vibrionaceae</taxon>
        <taxon>Photobacterium</taxon>
    </lineage>
</organism>
<dbReference type="InterPro" id="IPR014922">
    <property type="entry name" value="YdhG-like"/>
</dbReference>
<dbReference type="Pfam" id="PF08818">
    <property type="entry name" value="DUF1801"/>
    <property type="match status" value="1"/>
</dbReference>
<reference evidence="2 3" key="1">
    <citation type="submission" date="2016-12" db="EMBL/GenBank/DDBJ databases">
        <title>Diversity of luminous bacteria.</title>
        <authorList>
            <person name="Yoshizawa S."/>
            <person name="Kogure K."/>
        </authorList>
    </citation>
    <scope>NUCLEOTIDE SEQUENCE [LARGE SCALE GENOMIC DNA]</scope>
    <source>
        <strain evidence="2 3">LC1-200</strain>
    </source>
</reference>
<evidence type="ECO:0000313" key="3">
    <source>
        <dbReference type="Proteomes" id="UP000238730"/>
    </source>
</evidence>
<comment type="caution">
    <text evidence="2">The sequence shown here is derived from an EMBL/GenBank/DDBJ whole genome shotgun (WGS) entry which is preliminary data.</text>
</comment>
<evidence type="ECO:0000313" key="2">
    <source>
        <dbReference type="EMBL" id="PQJ62776.1"/>
    </source>
</evidence>
<sequence length="134" mass="15407">MDLSVAQKFETYPDEVSESLLVIRSLIINTANEHGIADLIETLKWGEPSYISKIGSTIRYDWKPKSPNEYRIYFHCQTTLVDTFKEVYGNAFEYEGNRALIFKLGDDVPTKELSHCISMALRYKKLKHLDLLGA</sequence>
<name>A0A2S7VKU7_PHOAN</name>
<protein>
    <recommendedName>
        <fullName evidence="1">YdhG-like domain-containing protein</fullName>
    </recommendedName>
</protein>
<dbReference type="AlphaFoldDB" id="A0A2S7VKU7"/>
<dbReference type="RefSeq" id="WP_105062549.1">
    <property type="nucleotide sequence ID" value="NZ_MSCJ01000003.1"/>
</dbReference>
<dbReference type="EMBL" id="MSCJ01000003">
    <property type="protein sequence ID" value="PQJ62776.1"/>
    <property type="molecule type" value="Genomic_DNA"/>
</dbReference>
<dbReference type="Proteomes" id="UP000238730">
    <property type="component" value="Unassembled WGS sequence"/>
</dbReference>
<dbReference type="SUPFAM" id="SSF159888">
    <property type="entry name" value="YdhG-like"/>
    <property type="match status" value="1"/>
</dbReference>
<dbReference type="OrthoDB" id="328972at2"/>
<gene>
    <name evidence="2" type="ORF">BTO08_21415</name>
</gene>
<accession>A0A2S7VKU7</accession>
<proteinExistence type="predicted"/>
<feature type="domain" description="YdhG-like" evidence="1">
    <location>
        <begin position="19"/>
        <end position="120"/>
    </location>
</feature>
<evidence type="ECO:0000259" key="1">
    <source>
        <dbReference type="Pfam" id="PF08818"/>
    </source>
</evidence>